<dbReference type="RefSeq" id="WP_345272442.1">
    <property type="nucleotide sequence ID" value="NZ_BAABJH010000001.1"/>
</dbReference>
<evidence type="ECO:0000256" key="2">
    <source>
        <dbReference type="ARBA" id="ARBA00022679"/>
    </source>
</evidence>
<gene>
    <name evidence="4" type="ORF">GCM10023311_05100</name>
</gene>
<feature type="domain" description="Glycosyltransferase 2-like" evidence="3">
    <location>
        <begin position="4"/>
        <end position="130"/>
    </location>
</feature>
<name>A0ABP9ERQ0_9FLAO</name>
<dbReference type="InterPro" id="IPR029044">
    <property type="entry name" value="Nucleotide-diphossugar_trans"/>
</dbReference>
<dbReference type="PANTHER" id="PTHR22916">
    <property type="entry name" value="GLYCOSYLTRANSFERASE"/>
    <property type="match status" value="1"/>
</dbReference>
<proteinExistence type="predicted"/>
<dbReference type="EMBL" id="BAABJH010000001">
    <property type="protein sequence ID" value="GAA4885402.1"/>
    <property type="molecule type" value="Genomic_DNA"/>
</dbReference>
<evidence type="ECO:0000259" key="3">
    <source>
        <dbReference type="Pfam" id="PF00535"/>
    </source>
</evidence>
<dbReference type="PANTHER" id="PTHR22916:SF51">
    <property type="entry name" value="GLYCOSYLTRANSFERASE EPSH-RELATED"/>
    <property type="match status" value="1"/>
</dbReference>
<evidence type="ECO:0000313" key="4">
    <source>
        <dbReference type="EMBL" id="GAA4885402.1"/>
    </source>
</evidence>
<keyword evidence="5" id="KW-1185">Reference proteome</keyword>
<evidence type="ECO:0000313" key="5">
    <source>
        <dbReference type="Proteomes" id="UP001500433"/>
    </source>
</evidence>
<keyword evidence="1" id="KW-0328">Glycosyltransferase</keyword>
<evidence type="ECO:0000256" key="1">
    <source>
        <dbReference type="ARBA" id="ARBA00022676"/>
    </source>
</evidence>
<dbReference type="Pfam" id="PF00535">
    <property type="entry name" value="Glycos_transf_2"/>
    <property type="match status" value="1"/>
</dbReference>
<sequence>MRLSVLIPMYNAQKYIGNCLDSFINQDIPSEDFEIIVIDDGSTDGSANIVEAYTKKAKNIKLHKQSNTGWTNTRKRLMQMATGDYIYKIDSDDYISYNSLGTLLKLAVENNLDVLGFESRKTIRMDLYRIESEKTFANIDICTGVDFWSKAKNPQLGVNWYLIKRDFITKNGLTFELENNPMADTPFTFQLFLLSKKVAFVPMDVHRYLQVPTSISHSEDPIHLKKMVGYHKALIYKLTDILGEITKKKDSNLSGVIDSIKFWKDVNVYFMIKKLIKINVSIKFINDILKELKNINAYPILNFTEDKSFSKSHKIITYLFNHKYLFFICLYPLRFLFNLKLIKFE</sequence>
<dbReference type="CDD" id="cd00761">
    <property type="entry name" value="Glyco_tranf_GTA_type"/>
    <property type="match status" value="1"/>
</dbReference>
<dbReference type="SUPFAM" id="SSF53448">
    <property type="entry name" value="Nucleotide-diphospho-sugar transferases"/>
    <property type="match status" value="1"/>
</dbReference>
<dbReference type="Gene3D" id="3.90.550.10">
    <property type="entry name" value="Spore Coat Polysaccharide Biosynthesis Protein SpsA, Chain A"/>
    <property type="match status" value="1"/>
</dbReference>
<dbReference type="InterPro" id="IPR001173">
    <property type="entry name" value="Glyco_trans_2-like"/>
</dbReference>
<dbReference type="Proteomes" id="UP001500433">
    <property type="component" value="Unassembled WGS sequence"/>
</dbReference>
<comment type="caution">
    <text evidence="4">The sequence shown here is derived from an EMBL/GenBank/DDBJ whole genome shotgun (WGS) entry which is preliminary data.</text>
</comment>
<reference evidence="5" key="1">
    <citation type="journal article" date="2019" name="Int. J. Syst. Evol. Microbiol.">
        <title>The Global Catalogue of Microorganisms (GCM) 10K type strain sequencing project: providing services to taxonomists for standard genome sequencing and annotation.</title>
        <authorList>
            <consortium name="The Broad Institute Genomics Platform"/>
            <consortium name="The Broad Institute Genome Sequencing Center for Infectious Disease"/>
            <person name="Wu L."/>
            <person name="Ma J."/>
        </authorList>
    </citation>
    <scope>NUCLEOTIDE SEQUENCE [LARGE SCALE GENOMIC DNA]</scope>
    <source>
        <strain evidence="5">JCM 18274</strain>
    </source>
</reference>
<keyword evidence="2" id="KW-0808">Transferase</keyword>
<organism evidence="4 5">
    <name type="scientific">Flaviramulus aquimarinus</name>
    <dbReference type="NCBI Taxonomy" id="1170456"/>
    <lineage>
        <taxon>Bacteria</taxon>
        <taxon>Pseudomonadati</taxon>
        <taxon>Bacteroidota</taxon>
        <taxon>Flavobacteriia</taxon>
        <taxon>Flavobacteriales</taxon>
        <taxon>Flavobacteriaceae</taxon>
        <taxon>Flaviramulus</taxon>
    </lineage>
</organism>
<protein>
    <recommendedName>
        <fullName evidence="3">Glycosyltransferase 2-like domain-containing protein</fullName>
    </recommendedName>
</protein>
<accession>A0ABP9ERQ0</accession>